<sequence>MLEEDVRYSNDIPNIEYERERKMTKAIENELLDGFCLQSETTIFKGYIRF</sequence>
<dbReference type="EMBL" id="AYKQ01000009">
    <property type="protein sequence ID" value="EWH32584.1"/>
    <property type="molecule type" value="Genomic_DNA"/>
</dbReference>
<gene>
    <name evidence="1" type="ORF">P799_10700</name>
</gene>
<comment type="caution">
    <text evidence="1">The sequence shown here is derived from an EMBL/GenBank/DDBJ whole genome shotgun (WGS) entry which is preliminary data.</text>
</comment>
<evidence type="ECO:0000313" key="1">
    <source>
        <dbReference type="EMBL" id="EWH32584.1"/>
    </source>
</evidence>
<proteinExistence type="predicted"/>
<accession>W7RPY3</accession>
<name>W7RPY3_LYSSH</name>
<reference evidence="1 2" key="1">
    <citation type="journal article" date="2015" name="Stand. Genomic Sci.">
        <title>Genome sequence and description of the mosquitocidal and heavy metal tolerant strain Lysinibacillus sphaericus CBAM5.</title>
        <authorList>
            <person name="Pena-Montenegro T.D."/>
            <person name="Lozano L."/>
            <person name="Dussan J."/>
        </authorList>
    </citation>
    <scope>NUCLEOTIDE SEQUENCE [LARGE SCALE GENOMIC DNA]</scope>
    <source>
        <strain evidence="1">CBAM5</strain>
    </source>
</reference>
<evidence type="ECO:0000313" key="2">
    <source>
        <dbReference type="Proteomes" id="UP000023555"/>
    </source>
</evidence>
<dbReference type="HOGENOM" id="CLU_215370_0_0_9"/>
<dbReference type="Proteomes" id="UP000023555">
    <property type="component" value="Unassembled WGS sequence"/>
</dbReference>
<protein>
    <submittedName>
        <fullName evidence="1">Uncharacterized protein</fullName>
    </submittedName>
</protein>
<dbReference type="AlphaFoldDB" id="W7RPY3"/>
<organism evidence="1 2">
    <name type="scientific">Lysinibacillus sphaericus CBAM5</name>
    <dbReference type="NCBI Taxonomy" id="1400869"/>
    <lineage>
        <taxon>Bacteria</taxon>
        <taxon>Bacillati</taxon>
        <taxon>Bacillota</taxon>
        <taxon>Bacilli</taxon>
        <taxon>Bacillales</taxon>
        <taxon>Bacillaceae</taxon>
        <taxon>Lysinibacillus</taxon>
    </lineage>
</organism>